<feature type="binding site" evidence="9">
    <location>
        <begin position="82"/>
        <end position="89"/>
    </location>
    <ligand>
        <name>ATP</name>
        <dbReference type="ChEBI" id="CHEBI:30616"/>
    </ligand>
</feature>
<dbReference type="GO" id="GO:0051231">
    <property type="term" value="P:spindle elongation"/>
    <property type="evidence" value="ECO:0007669"/>
    <property type="project" value="TreeGrafter"/>
</dbReference>
<dbReference type="InterPro" id="IPR036961">
    <property type="entry name" value="Kinesin_motor_dom_sf"/>
</dbReference>
<dbReference type="InterPro" id="IPR000073">
    <property type="entry name" value="AB_hydrolase_1"/>
</dbReference>
<dbReference type="SUPFAM" id="SSF57850">
    <property type="entry name" value="RING/U-box"/>
    <property type="match status" value="1"/>
</dbReference>
<evidence type="ECO:0000256" key="10">
    <source>
        <dbReference type="RuleBase" id="RU000394"/>
    </source>
</evidence>
<evidence type="ECO:0000313" key="14">
    <source>
        <dbReference type="Proteomes" id="UP001431209"/>
    </source>
</evidence>
<evidence type="ECO:0000256" key="7">
    <source>
        <dbReference type="ARBA" id="ARBA00022840"/>
    </source>
</evidence>
<feature type="domain" description="Kinesin motor" evidence="12">
    <location>
        <begin position="5"/>
        <end position="346"/>
    </location>
</feature>
<dbReference type="Proteomes" id="UP001431209">
    <property type="component" value="Unassembled WGS sequence"/>
</dbReference>
<reference evidence="13 14" key="1">
    <citation type="submission" date="2024-03" db="EMBL/GenBank/DDBJ databases">
        <title>The Acrasis kona genome and developmental transcriptomes reveal deep origins of eukaryotic multicellular pathways.</title>
        <authorList>
            <person name="Sheikh S."/>
            <person name="Fu C.-J."/>
            <person name="Brown M.W."/>
            <person name="Baldauf S.L."/>
        </authorList>
    </citation>
    <scope>NUCLEOTIDE SEQUENCE [LARGE SCALE GENOMIC DNA]</scope>
    <source>
        <strain evidence="13 14">ATCC MYA-3509</strain>
    </source>
</reference>
<dbReference type="InterPro" id="IPR019821">
    <property type="entry name" value="Kinesin_motor_CS"/>
</dbReference>
<protein>
    <recommendedName>
        <fullName evidence="10">Kinesin-like protein</fullName>
    </recommendedName>
</protein>
<keyword evidence="10" id="KW-0493">Microtubule</keyword>
<proteinExistence type="inferred from homology"/>
<evidence type="ECO:0000256" key="11">
    <source>
        <dbReference type="SAM" id="MobiDB-lite"/>
    </source>
</evidence>
<evidence type="ECO:0000256" key="9">
    <source>
        <dbReference type="PROSITE-ProRule" id="PRU00283"/>
    </source>
</evidence>
<dbReference type="InterPro" id="IPR029058">
    <property type="entry name" value="AB_hydrolase_fold"/>
</dbReference>
<name>A0AAW2Z332_9EUKA</name>
<dbReference type="PROSITE" id="PS00518">
    <property type="entry name" value="ZF_RING_1"/>
    <property type="match status" value="1"/>
</dbReference>
<keyword evidence="14" id="KW-1185">Reference proteome</keyword>
<gene>
    <name evidence="13" type="ORF">AKO1_004740</name>
</gene>
<dbReference type="Gene3D" id="3.30.40.10">
    <property type="entry name" value="Zinc/RING finger domain, C3HC4 (zinc finger)"/>
    <property type="match status" value="1"/>
</dbReference>
<dbReference type="Gene3D" id="3.40.50.1820">
    <property type="entry name" value="alpha/beta hydrolase"/>
    <property type="match status" value="1"/>
</dbReference>
<dbReference type="PANTHER" id="PTHR47969:SF15">
    <property type="entry name" value="CHROMOSOME-ASSOCIATED KINESIN KIF4A-RELATED"/>
    <property type="match status" value="1"/>
</dbReference>
<dbReference type="GO" id="GO:0008270">
    <property type="term" value="F:zinc ion binding"/>
    <property type="evidence" value="ECO:0007669"/>
    <property type="project" value="UniProtKB-KW"/>
</dbReference>
<keyword evidence="7 9" id="KW-0067">ATP-binding</keyword>
<feature type="compositionally biased region" description="Basic and acidic residues" evidence="11">
    <location>
        <begin position="357"/>
        <end position="368"/>
    </location>
</feature>
<keyword evidence="8" id="KW-0175">Coiled coil</keyword>
<dbReference type="EMBL" id="JAOPGA020001028">
    <property type="protein sequence ID" value="KAL0484188.1"/>
    <property type="molecule type" value="Genomic_DNA"/>
</dbReference>
<accession>A0AAW2Z332</accession>
<dbReference type="Pfam" id="PF00225">
    <property type="entry name" value="Kinesin"/>
    <property type="match status" value="1"/>
</dbReference>
<dbReference type="GO" id="GO:0007052">
    <property type="term" value="P:mitotic spindle organization"/>
    <property type="evidence" value="ECO:0007669"/>
    <property type="project" value="TreeGrafter"/>
</dbReference>
<comment type="caution">
    <text evidence="13">The sequence shown here is derived from an EMBL/GenBank/DDBJ whole genome shotgun (WGS) entry which is preliminary data.</text>
</comment>
<evidence type="ECO:0000313" key="13">
    <source>
        <dbReference type="EMBL" id="KAL0484188.1"/>
    </source>
</evidence>
<comment type="subcellular location">
    <subcellularLocation>
        <location evidence="1">Cytoplasm</location>
    </subcellularLocation>
</comment>
<evidence type="ECO:0000256" key="6">
    <source>
        <dbReference type="ARBA" id="ARBA00022833"/>
    </source>
</evidence>
<dbReference type="PANTHER" id="PTHR47969">
    <property type="entry name" value="CHROMOSOME-ASSOCIATED KINESIN KIF4A-RELATED"/>
    <property type="match status" value="1"/>
</dbReference>
<dbReference type="InterPro" id="IPR027417">
    <property type="entry name" value="P-loop_NTPase"/>
</dbReference>
<dbReference type="SMART" id="SM00129">
    <property type="entry name" value="KISc"/>
    <property type="match status" value="1"/>
</dbReference>
<dbReference type="GO" id="GO:0007018">
    <property type="term" value="P:microtubule-based movement"/>
    <property type="evidence" value="ECO:0007669"/>
    <property type="project" value="InterPro"/>
</dbReference>
<dbReference type="SUPFAM" id="SSF52540">
    <property type="entry name" value="P-loop containing nucleoside triphosphate hydrolases"/>
    <property type="match status" value="1"/>
</dbReference>
<dbReference type="InterPro" id="IPR027640">
    <property type="entry name" value="Kinesin-like_fam"/>
</dbReference>
<dbReference type="Pfam" id="PF12697">
    <property type="entry name" value="Abhydrolase_6"/>
    <property type="match status" value="1"/>
</dbReference>
<evidence type="ECO:0000256" key="2">
    <source>
        <dbReference type="ARBA" id="ARBA00022490"/>
    </source>
</evidence>
<dbReference type="GO" id="GO:0005737">
    <property type="term" value="C:cytoplasm"/>
    <property type="evidence" value="ECO:0007669"/>
    <property type="project" value="UniProtKB-SubCell"/>
</dbReference>
<keyword evidence="9 10" id="KW-0505">Motor protein</keyword>
<sequence>MSTERVRVALRARPLLSRDIGEDIIRCDNKSSSVELSNHGECFYYDHVFGPETKQSVVFNTCVSPILESWIEGYNGCILAYGQTGSGKTYTMIGDEGGKGTEKSGIIPAVAEKLFIIIQKEQQQFAILMGQDCESQFQVRVSFVEVYKDDVYELLGQKEKSTLALREQSGKVFVSGAVERIVNSTRDVKKAIQDGTNKRVTGQTSVHEYSSRSHACFTIVLEHRWCNNKHDANNKNMNKKVSSLTFVDLAGSEQSSANQGINGVRFSEGVSINMGLLALGNVIESLSQNKSNASHVPYRDSTLTRLLQNSLGGNSKTLMITCVSPGAGDKEQTLSTLKYASNTRSIKNAPKTTITQVEREYDPDRDDIADPDDQTNRRSIWIDTSKNGEIFARTLGNPSLPLILLVHGSGPTNSSTYWNSLIFELFARTAGTGEAYYYVAIDCPGYGRSIGDRQTIRSYPGDLLKDIIHSLGKERAHCLIGSSQGSASVFNATLEYPNITDYLVVVDPVAHDTQRFVRVTQPTLLMFDIDDDGHPVKIGRRMKSYLPCNVYHEFSSKKDPFWPSDHYAVEILKLFSVYKSNKMIRELEAIIPRLATGMLGWADYAGYGEPIKEFSVGALRPLNNKDEKTVTFAPKSNLSKSACYRAEACMNTGRIYYVHVDTGERVGKLPQGAVCEQQSLTTQSHRIIQVDSDLFLSEDVEMNENDLMDIESEEERQSREHAETKCCMCQDLLWLPVRLPECRHVMCYDCYLRSNKYQPACCVCDSPVKNCSKLVVDELHQIIIIQNNPDLAIERPQRINHLNLARNKYTRFILEYGNTATPARGGAFAVKAFARVLNEERGKIGKNNIISQVHFDINPEYPKSAVKVLQSPFELERTMAEKFPCNMTVVWNKSLHWPPLEIPYTIQHEQKQFIRKIIVLVGEEVKKSKTNEKKKIIVYKPTPFTEVYLT</sequence>
<evidence type="ECO:0000259" key="12">
    <source>
        <dbReference type="PROSITE" id="PS50067"/>
    </source>
</evidence>
<feature type="region of interest" description="Disordered" evidence="11">
    <location>
        <begin position="350"/>
        <end position="374"/>
    </location>
</feature>
<dbReference type="AlphaFoldDB" id="A0AAW2Z332"/>
<evidence type="ECO:0000256" key="4">
    <source>
        <dbReference type="ARBA" id="ARBA00022741"/>
    </source>
</evidence>
<keyword evidence="6" id="KW-0862">Zinc</keyword>
<dbReference type="InterPro" id="IPR017907">
    <property type="entry name" value="Znf_RING_CS"/>
</dbReference>
<dbReference type="InterPro" id="IPR013083">
    <property type="entry name" value="Znf_RING/FYVE/PHD"/>
</dbReference>
<dbReference type="GO" id="GO:0003777">
    <property type="term" value="F:microtubule motor activity"/>
    <property type="evidence" value="ECO:0007669"/>
    <property type="project" value="InterPro"/>
</dbReference>
<organism evidence="13 14">
    <name type="scientific">Acrasis kona</name>
    <dbReference type="NCBI Taxonomy" id="1008807"/>
    <lineage>
        <taxon>Eukaryota</taxon>
        <taxon>Discoba</taxon>
        <taxon>Heterolobosea</taxon>
        <taxon>Tetramitia</taxon>
        <taxon>Eutetramitia</taxon>
        <taxon>Acrasidae</taxon>
        <taxon>Acrasis</taxon>
    </lineage>
</organism>
<evidence type="ECO:0000256" key="5">
    <source>
        <dbReference type="ARBA" id="ARBA00022771"/>
    </source>
</evidence>
<dbReference type="Gene3D" id="3.40.850.10">
    <property type="entry name" value="Kinesin motor domain"/>
    <property type="match status" value="1"/>
</dbReference>
<evidence type="ECO:0000256" key="3">
    <source>
        <dbReference type="ARBA" id="ARBA00022723"/>
    </source>
</evidence>
<dbReference type="InterPro" id="IPR001752">
    <property type="entry name" value="Kinesin_motor_dom"/>
</dbReference>
<dbReference type="GO" id="GO:0008017">
    <property type="term" value="F:microtubule binding"/>
    <property type="evidence" value="ECO:0007669"/>
    <property type="project" value="InterPro"/>
</dbReference>
<dbReference type="PROSITE" id="PS50067">
    <property type="entry name" value="KINESIN_MOTOR_2"/>
    <property type="match status" value="1"/>
</dbReference>
<keyword evidence="2" id="KW-0963">Cytoplasm</keyword>
<evidence type="ECO:0000256" key="8">
    <source>
        <dbReference type="ARBA" id="ARBA00023054"/>
    </source>
</evidence>
<dbReference type="PRINTS" id="PR00380">
    <property type="entry name" value="KINESINHEAVY"/>
</dbReference>
<evidence type="ECO:0000256" key="1">
    <source>
        <dbReference type="ARBA" id="ARBA00004496"/>
    </source>
</evidence>
<dbReference type="PROSITE" id="PS00411">
    <property type="entry name" value="KINESIN_MOTOR_1"/>
    <property type="match status" value="1"/>
</dbReference>
<dbReference type="GO" id="GO:0005874">
    <property type="term" value="C:microtubule"/>
    <property type="evidence" value="ECO:0007669"/>
    <property type="project" value="UniProtKB-KW"/>
</dbReference>
<comment type="similarity">
    <text evidence="9 10">Belongs to the TRAFAC class myosin-kinesin ATPase superfamily. Kinesin family.</text>
</comment>
<dbReference type="InterPro" id="IPR038704">
    <property type="entry name" value="YEAST_sf"/>
</dbReference>
<dbReference type="SUPFAM" id="SSF53474">
    <property type="entry name" value="alpha/beta-Hydrolases"/>
    <property type="match status" value="1"/>
</dbReference>
<keyword evidence="3" id="KW-0479">Metal-binding</keyword>
<keyword evidence="5" id="KW-0863">Zinc-finger</keyword>
<keyword evidence="4 9" id="KW-0547">Nucleotide-binding</keyword>
<dbReference type="Gene3D" id="2.60.40.1970">
    <property type="entry name" value="YEATS domain"/>
    <property type="match status" value="1"/>
</dbReference>
<dbReference type="GO" id="GO:0005524">
    <property type="term" value="F:ATP binding"/>
    <property type="evidence" value="ECO:0007669"/>
    <property type="project" value="UniProtKB-UniRule"/>
</dbReference>
<dbReference type="GO" id="GO:0005875">
    <property type="term" value="C:microtubule associated complex"/>
    <property type="evidence" value="ECO:0007669"/>
    <property type="project" value="TreeGrafter"/>
</dbReference>